<accession>A0A5B7LJV9</accession>
<name>A0A5B7LJV9_PAPSO</name>
<reference evidence="1" key="1">
    <citation type="journal article" date="2019" name="Plant Physiol.">
        <title>Purine permease-type benzylisoquinoline alkaloid transporters in opium poppy.</title>
        <authorList>
            <person name="Dastmalchi M."/>
            <person name="Chang L."/>
            <person name="Chen R."/>
            <person name="Yu L."/>
            <person name="Chen X."/>
            <person name="Hagel J."/>
            <person name="Facchini P.J."/>
        </authorList>
    </citation>
    <scope>NUCLEOTIDE SEQUENCE</scope>
</reference>
<evidence type="ECO:0000313" key="1">
    <source>
        <dbReference type="EMBL" id="QBG82654.1"/>
    </source>
</evidence>
<organism evidence="1">
    <name type="scientific">Papaver somniferum</name>
    <name type="common">Opium poppy</name>
    <dbReference type="NCBI Taxonomy" id="3469"/>
    <lineage>
        <taxon>Eukaryota</taxon>
        <taxon>Viridiplantae</taxon>
        <taxon>Streptophyta</taxon>
        <taxon>Embryophyta</taxon>
        <taxon>Tracheophyta</taxon>
        <taxon>Spermatophyta</taxon>
        <taxon>Magnoliopsida</taxon>
        <taxon>Ranunculales</taxon>
        <taxon>Papaveraceae</taxon>
        <taxon>Papaveroideae</taxon>
        <taxon>Papaver</taxon>
    </lineage>
</organism>
<dbReference type="EMBL" id="MH838006">
    <property type="protein sequence ID" value="QBG82654.1"/>
    <property type="molecule type" value="Genomic_DNA"/>
</dbReference>
<proteinExistence type="predicted"/>
<protein>
    <submittedName>
        <fullName evidence="1">Annexin D2</fullName>
    </submittedName>
</protein>
<sequence>MASLIVPDSIPSVAQDIEQLHKAFSDDHTPVFLDQIV</sequence>
<dbReference type="AlphaFoldDB" id="A0A5B7LJV9"/>